<dbReference type="RefSeq" id="WP_076345128.1">
    <property type="nucleotide sequence ID" value="NZ_CP019082.1"/>
</dbReference>
<keyword evidence="2" id="KW-1185">Reference proteome</keyword>
<dbReference type="KEGG" id="pbor:BSF38_01937"/>
<dbReference type="AlphaFoldDB" id="A0A1U7CNG4"/>
<protein>
    <submittedName>
        <fullName evidence="1">Uncharacterized protein</fullName>
    </submittedName>
</protein>
<accession>A0A1U7CNG4</accession>
<organism evidence="1 2">
    <name type="scientific">Paludisphaera borealis</name>
    <dbReference type="NCBI Taxonomy" id="1387353"/>
    <lineage>
        <taxon>Bacteria</taxon>
        <taxon>Pseudomonadati</taxon>
        <taxon>Planctomycetota</taxon>
        <taxon>Planctomycetia</taxon>
        <taxon>Isosphaerales</taxon>
        <taxon>Isosphaeraceae</taxon>
        <taxon>Paludisphaera</taxon>
    </lineage>
</organism>
<evidence type="ECO:0000313" key="2">
    <source>
        <dbReference type="Proteomes" id="UP000186309"/>
    </source>
</evidence>
<reference evidence="2" key="1">
    <citation type="submission" date="2016-12" db="EMBL/GenBank/DDBJ databases">
        <title>Comparative genomics of four Isosphaeraceae planctomycetes: a common pool of plasmids and glycoside hydrolase genes.</title>
        <authorList>
            <person name="Ivanova A."/>
        </authorList>
    </citation>
    <scope>NUCLEOTIDE SEQUENCE [LARGE SCALE GENOMIC DNA]</scope>
    <source>
        <strain evidence="2">PX4</strain>
    </source>
</reference>
<gene>
    <name evidence="1" type="ORF">BSF38_01937</name>
</gene>
<dbReference type="EMBL" id="CP019082">
    <property type="protein sequence ID" value="APW60467.1"/>
    <property type="molecule type" value="Genomic_DNA"/>
</dbReference>
<sequence>MASWIRKSAQLSEHLGRDDGEQVDADTLEELSAEFIFPEEVLAAARQRFMDDLFLAGASYRQLEAWFGIEKSTVHWRYKHLPPTPVDETGDRYMRRLAEVVQSRPRTFHQLVAAMQDKAGTTGQSAEILKMLGARPRSAATALGAPRKSQAKAKAAS</sequence>
<evidence type="ECO:0000313" key="1">
    <source>
        <dbReference type="EMBL" id="APW60467.1"/>
    </source>
</evidence>
<dbReference type="Proteomes" id="UP000186309">
    <property type="component" value="Chromosome"/>
</dbReference>
<proteinExistence type="predicted"/>
<name>A0A1U7CNG4_9BACT</name>